<protein>
    <submittedName>
        <fullName evidence="1">Uncharacterized protein</fullName>
    </submittedName>
</protein>
<organism evidence="1 2">
    <name type="scientific">Fusarium musae</name>
    <dbReference type="NCBI Taxonomy" id="1042133"/>
    <lineage>
        <taxon>Eukaryota</taxon>
        <taxon>Fungi</taxon>
        <taxon>Dikarya</taxon>
        <taxon>Ascomycota</taxon>
        <taxon>Pezizomycotina</taxon>
        <taxon>Sordariomycetes</taxon>
        <taxon>Hypocreomycetidae</taxon>
        <taxon>Hypocreales</taxon>
        <taxon>Nectriaceae</taxon>
        <taxon>Fusarium</taxon>
    </lineage>
</organism>
<comment type="caution">
    <text evidence="1">The sequence shown here is derived from an EMBL/GenBank/DDBJ whole genome shotgun (WGS) entry which is preliminary data.</text>
</comment>
<accession>A0A9P8IEM4</accession>
<sequence length="246" mass="27492">MAAASHKNFRLRGIPLECETRSEVCSLVQKTLALEPNASPTVYSLACSPTDPNSKIATLSFPSIPECLSDRTKVEWSFDLSGDNDIDFSRSLAFDTHFTGFTPFHRTSDTDCQIDQLVGSESFQSLTDLGRTLQIDLEDIRTVRMLKEESLGPDLSILNAVSGFAFFGVPHRGLEVKCLVPLVKDNPNRALLESLNKNSSLLEHLQNEFGKISKARNLTVVSFYETEKSPTAIWVRRLHVEKHCLF</sequence>
<evidence type="ECO:0000313" key="2">
    <source>
        <dbReference type="Proteomes" id="UP000827133"/>
    </source>
</evidence>
<dbReference type="Proteomes" id="UP000827133">
    <property type="component" value="Unassembled WGS sequence"/>
</dbReference>
<dbReference type="GeneID" id="68321682"/>
<dbReference type="RefSeq" id="XP_044674576.1">
    <property type="nucleotide sequence ID" value="XM_044831301.1"/>
</dbReference>
<keyword evidence="2" id="KW-1185">Reference proteome</keyword>
<proteinExistence type="predicted"/>
<gene>
    <name evidence="1" type="ORF">J7337_013826</name>
</gene>
<name>A0A9P8IEM4_9HYPO</name>
<reference evidence="1" key="1">
    <citation type="journal article" date="2021" name="Mol. Plant Microbe Interact.">
        <title>Telomere to telomere genome assembly of Fusarium musae F31, causal agent of crown rot disease of banana.</title>
        <authorList>
            <person name="Degradi L."/>
            <person name="Tava V."/>
            <person name="Kunova A."/>
            <person name="Cortesi P."/>
            <person name="Saracchi M."/>
            <person name="Pasquali M."/>
        </authorList>
    </citation>
    <scope>NUCLEOTIDE SEQUENCE</scope>
    <source>
        <strain evidence="1">F31</strain>
    </source>
</reference>
<dbReference type="AlphaFoldDB" id="A0A9P8IEM4"/>
<dbReference type="KEGG" id="fmu:J7337_013826"/>
<dbReference type="EMBL" id="JAHBCI010000011">
    <property type="protein sequence ID" value="KAG9495576.1"/>
    <property type="molecule type" value="Genomic_DNA"/>
</dbReference>
<evidence type="ECO:0000313" key="1">
    <source>
        <dbReference type="EMBL" id="KAG9495576.1"/>
    </source>
</evidence>